<gene>
    <name evidence="1" type="ORF">GCM10010517_34760</name>
</gene>
<accession>A0ABP6IFN2</accession>
<evidence type="ECO:0000313" key="1">
    <source>
        <dbReference type="EMBL" id="GAA2874137.1"/>
    </source>
</evidence>
<dbReference type="EMBL" id="BAAAVI010000022">
    <property type="protein sequence ID" value="GAA2874137.1"/>
    <property type="molecule type" value="Genomic_DNA"/>
</dbReference>
<dbReference type="PIRSF" id="PIRSF016498">
    <property type="entry name" value="UCP016498"/>
    <property type="match status" value="1"/>
</dbReference>
<dbReference type="InterPro" id="IPR018699">
    <property type="entry name" value="DUF2203"/>
</dbReference>
<dbReference type="Proteomes" id="UP001500831">
    <property type="component" value="Unassembled WGS sequence"/>
</dbReference>
<proteinExistence type="predicted"/>
<comment type="caution">
    <text evidence="1">The sequence shown here is derived from an EMBL/GenBank/DDBJ whole genome shotgun (WGS) entry which is preliminary data.</text>
</comment>
<dbReference type="Pfam" id="PF09969">
    <property type="entry name" value="DUF2203"/>
    <property type="match status" value="1"/>
</dbReference>
<name>A0ABP6IFN2_9ACTN</name>
<keyword evidence="2" id="KW-1185">Reference proteome</keyword>
<sequence>MPELLERADAFVRMRGELAELAHELRTGGTSEAGGLPEVKAYEARLDEILGWFEGQGIEVKGVAPLLLDFPSTLGGVPVRLCWLEGDRDLAWYHRDELGFAGRRPLP</sequence>
<organism evidence="1 2">
    <name type="scientific">Streptosporangium fragile</name>
    <dbReference type="NCBI Taxonomy" id="46186"/>
    <lineage>
        <taxon>Bacteria</taxon>
        <taxon>Bacillati</taxon>
        <taxon>Actinomycetota</taxon>
        <taxon>Actinomycetes</taxon>
        <taxon>Streptosporangiales</taxon>
        <taxon>Streptosporangiaceae</taxon>
        <taxon>Streptosporangium</taxon>
    </lineage>
</organism>
<reference evidence="2" key="1">
    <citation type="journal article" date="2019" name="Int. J. Syst. Evol. Microbiol.">
        <title>The Global Catalogue of Microorganisms (GCM) 10K type strain sequencing project: providing services to taxonomists for standard genome sequencing and annotation.</title>
        <authorList>
            <consortium name="The Broad Institute Genomics Platform"/>
            <consortium name="The Broad Institute Genome Sequencing Center for Infectious Disease"/>
            <person name="Wu L."/>
            <person name="Ma J."/>
        </authorList>
    </citation>
    <scope>NUCLEOTIDE SEQUENCE [LARGE SCALE GENOMIC DNA]</scope>
    <source>
        <strain evidence="2">JCM 6242</strain>
    </source>
</reference>
<protein>
    <submittedName>
        <fullName evidence="1">DUF2203 domain-containing protein</fullName>
    </submittedName>
</protein>
<evidence type="ECO:0000313" key="2">
    <source>
        <dbReference type="Proteomes" id="UP001500831"/>
    </source>
</evidence>